<dbReference type="Proteomes" id="UP000018144">
    <property type="component" value="Unassembled WGS sequence"/>
</dbReference>
<dbReference type="EMBL" id="HF935427">
    <property type="protein sequence ID" value="CCX30176.1"/>
    <property type="molecule type" value="Genomic_DNA"/>
</dbReference>
<evidence type="ECO:0000259" key="3">
    <source>
        <dbReference type="Pfam" id="PF24808"/>
    </source>
</evidence>
<protein>
    <recommendedName>
        <fullName evidence="3">DUF7707 domain-containing protein</fullName>
    </recommendedName>
</protein>
<accession>U4LS87</accession>
<feature type="chain" id="PRO_5004651866" description="DUF7707 domain-containing protein" evidence="2">
    <location>
        <begin position="20"/>
        <end position="190"/>
    </location>
</feature>
<organism evidence="4 5">
    <name type="scientific">Pyronema omphalodes (strain CBS 100304)</name>
    <name type="common">Pyronema confluens</name>
    <dbReference type="NCBI Taxonomy" id="1076935"/>
    <lineage>
        <taxon>Eukaryota</taxon>
        <taxon>Fungi</taxon>
        <taxon>Dikarya</taxon>
        <taxon>Ascomycota</taxon>
        <taxon>Pezizomycotina</taxon>
        <taxon>Pezizomycetes</taxon>
        <taxon>Pezizales</taxon>
        <taxon>Pyronemataceae</taxon>
        <taxon>Pyronema</taxon>
    </lineage>
</organism>
<dbReference type="AlphaFoldDB" id="U4LS87"/>
<dbReference type="InterPro" id="IPR056124">
    <property type="entry name" value="DUF7707"/>
</dbReference>
<dbReference type="OrthoDB" id="2439692at2759"/>
<dbReference type="PANTHER" id="PTHR38118:SF2">
    <property type="entry name" value="CDP-ALCOHOL PHOSPHATIDYLTRANSFERASE PROTEIN"/>
    <property type="match status" value="1"/>
</dbReference>
<feature type="compositionally biased region" description="Low complexity" evidence="1">
    <location>
        <begin position="138"/>
        <end position="156"/>
    </location>
</feature>
<reference evidence="4 5" key="1">
    <citation type="journal article" date="2013" name="PLoS Genet.">
        <title>The genome and development-dependent transcriptomes of Pyronema confluens: a window into fungal evolution.</title>
        <authorList>
            <person name="Traeger S."/>
            <person name="Altegoer F."/>
            <person name="Freitag M."/>
            <person name="Gabaldon T."/>
            <person name="Kempken F."/>
            <person name="Kumar A."/>
            <person name="Marcet-Houben M."/>
            <person name="Poggeler S."/>
            <person name="Stajich J.E."/>
            <person name="Nowrousian M."/>
        </authorList>
    </citation>
    <scope>NUCLEOTIDE SEQUENCE [LARGE SCALE GENOMIC DNA]</scope>
    <source>
        <strain evidence="5">CBS 100304</strain>
        <tissue evidence="4">Vegetative mycelium</tissue>
    </source>
</reference>
<evidence type="ECO:0000256" key="2">
    <source>
        <dbReference type="SAM" id="SignalP"/>
    </source>
</evidence>
<keyword evidence="5" id="KW-1185">Reference proteome</keyword>
<feature type="domain" description="DUF7707" evidence="3">
    <location>
        <begin position="21"/>
        <end position="121"/>
    </location>
</feature>
<feature type="signal peptide" evidence="2">
    <location>
        <begin position="1"/>
        <end position="19"/>
    </location>
</feature>
<dbReference type="PANTHER" id="PTHR38118">
    <property type="entry name" value="ANCHORED CELL WALL PROTEIN 11-RELATED"/>
    <property type="match status" value="1"/>
</dbReference>
<dbReference type="eggNOG" id="ENOG502S9NN">
    <property type="taxonomic scope" value="Eukaryota"/>
</dbReference>
<evidence type="ECO:0000313" key="4">
    <source>
        <dbReference type="EMBL" id="CCX30176.1"/>
    </source>
</evidence>
<feature type="region of interest" description="Disordered" evidence="1">
    <location>
        <begin position="138"/>
        <end position="158"/>
    </location>
</feature>
<gene>
    <name evidence="4" type="ORF">PCON_08278</name>
</gene>
<proteinExistence type="predicted"/>
<evidence type="ECO:0000313" key="5">
    <source>
        <dbReference type="Proteomes" id="UP000018144"/>
    </source>
</evidence>
<dbReference type="OMA" id="KNPCGAQ"/>
<sequence length="190" mass="19598">MKSLTLTTVLVLGASVANAAFNYSNVALATRRVWCRAQVAQCPALCADNQKSAITNECYPDNLYYACVCSDGLKPNVTEYSETIPWYLCTGEQQSCITDCGPGANSCADQCRKTWVCGATHPKQYNATEMASATATDGAAATGSSDSGSGFASSDGESADTSKSEATALKYGSFGVVVAGMVAGAALVGF</sequence>
<evidence type="ECO:0000256" key="1">
    <source>
        <dbReference type="SAM" id="MobiDB-lite"/>
    </source>
</evidence>
<name>U4LS87_PYROM</name>
<keyword evidence="2" id="KW-0732">Signal</keyword>
<dbReference type="Pfam" id="PF24808">
    <property type="entry name" value="DUF7707"/>
    <property type="match status" value="1"/>
</dbReference>